<dbReference type="InterPro" id="IPR024185">
    <property type="entry name" value="FTHF_cligase-like_sf"/>
</dbReference>
<keyword evidence="3" id="KW-1185">Reference proteome</keyword>
<organism evidence="2 3">
    <name type="scientific">Desulfomicrobium orale DSM 12838</name>
    <dbReference type="NCBI Taxonomy" id="888061"/>
    <lineage>
        <taxon>Bacteria</taxon>
        <taxon>Pseudomonadati</taxon>
        <taxon>Thermodesulfobacteriota</taxon>
        <taxon>Desulfovibrionia</taxon>
        <taxon>Desulfovibrionales</taxon>
        <taxon>Desulfomicrobiaceae</taxon>
        <taxon>Desulfomicrobium</taxon>
    </lineage>
</organism>
<dbReference type="KEGG" id="doa:AXF15_09010"/>
<protein>
    <submittedName>
        <fullName evidence="2">Lactate utilization protein B/C</fullName>
    </submittedName>
</protein>
<gene>
    <name evidence="2" type="ORF">AXF15_09010</name>
</gene>
<dbReference type="AlphaFoldDB" id="A0A0X8JQQ5"/>
<dbReference type="STRING" id="888061.AXF15_09010"/>
<sequence length="210" mass="22730">MEPSPEILEKFRKKAEAASAIVSEVDSMAQAVAYTVDLCAQKEACQLLLSGCEESLSEKGKDLCGLKEWGKIIVAPLLNEADQAELVKQASAREISVIKDGMRRHLAGVDIALTMADYGIAETGTLAIESSSEELRLATMLAEIHVAVLPKSRIRATAEDIYAELKGLMNQNPDYLAFITGASRTADIERVLALGVHGPLELHILILEDK</sequence>
<feature type="domain" description="LUD" evidence="1">
    <location>
        <begin position="8"/>
        <end position="207"/>
    </location>
</feature>
<dbReference type="PANTHER" id="PTHR43682">
    <property type="entry name" value="LACTATE UTILIZATION PROTEIN C"/>
    <property type="match status" value="1"/>
</dbReference>
<accession>A0A0X8JQQ5</accession>
<name>A0A0X8JQQ5_9BACT</name>
<dbReference type="PANTHER" id="PTHR43682:SF1">
    <property type="entry name" value="LACTATE UTILIZATION PROTEIN C"/>
    <property type="match status" value="1"/>
</dbReference>
<dbReference type="RefSeq" id="WP_066606294.1">
    <property type="nucleotide sequence ID" value="NZ_CP014230.1"/>
</dbReference>
<dbReference type="InterPro" id="IPR003741">
    <property type="entry name" value="LUD_dom"/>
</dbReference>
<dbReference type="Pfam" id="PF02589">
    <property type="entry name" value="LUD_dom"/>
    <property type="match status" value="1"/>
</dbReference>
<dbReference type="OrthoDB" id="9794187at2"/>
<reference evidence="3" key="1">
    <citation type="submission" date="2016-02" db="EMBL/GenBank/DDBJ databases">
        <authorList>
            <person name="Holder M.E."/>
            <person name="Ajami N.J."/>
            <person name="Petrosino J.F."/>
        </authorList>
    </citation>
    <scope>NUCLEOTIDE SEQUENCE [LARGE SCALE GENOMIC DNA]</scope>
    <source>
        <strain evidence="3">DSM 12838</strain>
    </source>
</reference>
<dbReference type="Proteomes" id="UP000063964">
    <property type="component" value="Chromosome"/>
</dbReference>
<evidence type="ECO:0000259" key="1">
    <source>
        <dbReference type="Pfam" id="PF02589"/>
    </source>
</evidence>
<evidence type="ECO:0000313" key="2">
    <source>
        <dbReference type="EMBL" id="AMD93227.1"/>
    </source>
</evidence>
<dbReference type="EMBL" id="CP014230">
    <property type="protein sequence ID" value="AMD93227.1"/>
    <property type="molecule type" value="Genomic_DNA"/>
</dbReference>
<dbReference type="InterPro" id="IPR037171">
    <property type="entry name" value="NagB/RpiA_transferase-like"/>
</dbReference>
<dbReference type="Gene3D" id="3.40.50.10420">
    <property type="entry name" value="NagB/RpiA/CoA transferase-like"/>
    <property type="match status" value="1"/>
</dbReference>
<dbReference type="SUPFAM" id="SSF100950">
    <property type="entry name" value="NagB/RpiA/CoA transferase-like"/>
    <property type="match status" value="1"/>
</dbReference>
<evidence type="ECO:0000313" key="3">
    <source>
        <dbReference type="Proteomes" id="UP000063964"/>
    </source>
</evidence>
<proteinExistence type="predicted"/>